<dbReference type="OrthoDB" id="5678128at2"/>
<name>A0A243W6H7_9BACT</name>
<reference evidence="2 3" key="1">
    <citation type="submission" date="2017-01" db="EMBL/GenBank/DDBJ databases">
        <title>A new Hymenobacter.</title>
        <authorList>
            <person name="Liang Y."/>
            <person name="Feng F."/>
        </authorList>
    </citation>
    <scope>NUCLEOTIDE SEQUENCE [LARGE SCALE GENOMIC DNA]</scope>
    <source>
        <strain evidence="2">MIMBbqt21</strain>
    </source>
</reference>
<dbReference type="InterPro" id="IPR024975">
    <property type="entry name" value="NOV_C"/>
</dbReference>
<evidence type="ECO:0000313" key="3">
    <source>
        <dbReference type="Proteomes" id="UP000194873"/>
    </source>
</evidence>
<dbReference type="Pfam" id="PF13020">
    <property type="entry name" value="NOV_C"/>
    <property type="match status" value="1"/>
</dbReference>
<dbReference type="AlphaFoldDB" id="A0A243W6H7"/>
<dbReference type="EMBL" id="MTSE01000028">
    <property type="protein sequence ID" value="OUJ69931.1"/>
    <property type="molecule type" value="Genomic_DNA"/>
</dbReference>
<gene>
    <name evidence="2" type="ORF">BXP70_25660</name>
</gene>
<feature type="domain" description="Protein NO VEIN C-terminal" evidence="1">
    <location>
        <begin position="207"/>
        <end position="291"/>
    </location>
</feature>
<accession>A0A243W6H7</accession>
<proteinExistence type="predicted"/>
<dbReference type="RefSeq" id="WP_086596980.1">
    <property type="nucleotide sequence ID" value="NZ_MTSE01000028.1"/>
</dbReference>
<sequence>MQPIIFFNTGWMNRYAGPNNDSIQGGGKYVQVHKTGGEMFNFKPHRGMLYGYVQPPRGGNIHINRLGAGLSVSSISNVLVVWTATHPVTRGTFVVGWYKSATVYAAYHKVNVTRTSQWNWQGRKHGYHATAKSQNAVLLLPDARTLAVPRGKGNMGQSNVWYADKNPAFEQEVRDYIQHYQATGRPPLPIKRAHGRRQPDVLKRQAVERKAVEVVSKYYSDYGYTVDSVEKDNVGWDLEARSGNLLLKLEVKGLSGRDVVVDLTPNEYRQMKADPAHYRLCVVTRALDKPTRHIFSYLPGLDQWQDELGQELQLDEVVSARAALKH</sequence>
<keyword evidence="3" id="KW-1185">Reference proteome</keyword>
<dbReference type="Proteomes" id="UP000194873">
    <property type="component" value="Unassembled WGS sequence"/>
</dbReference>
<comment type="caution">
    <text evidence="2">The sequence shown here is derived from an EMBL/GenBank/DDBJ whole genome shotgun (WGS) entry which is preliminary data.</text>
</comment>
<evidence type="ECO:0000259" key="1">
    <source>
        <dbReference type="Pfam" id="PF13020"/>
    </source>
</evidence>
<evidence type="ECO:0000313" key="2">
    <source>
        <dbReference type="EMBL" id="OUJ69931.1"/>
    </source>
</evidence>
<protein>
    <recommendedName>
        <fullName evidence="1">Protein NO VEIN C-terminal domain-containing protein</fullName>
    </recommendedName>
</protein>
<organism evidence="2 3">
    <name type="scientific">Hymenobacter crusticola</name>
    <dbReference type="NCBI Taxonomy" id="1770526"/>
    <lineage>
        <taxon>Bacteria</taxon>
        <taxon>Pseudomonadati</taxon>
        <taxon>Bacteroidota</taxon>
        <taxon>Cytophagia</taxon>
        <taxon>Cytophagales</taxon>
        <taxon>Hymenobacteraceae</taxon>
        <taxon>Hymenobacter</taxon>
    </lineage>
</organism>